<dbReference type="EMBL" id="MRZV01000430">
    <property type="protein sequence ID" value="PIK50193.1"/>
    <property type="molecule type" value="Genomic_DNA"/>
</dbReference>
<accession>A0A2G8KQA7</accession>
<feature type="non-terminal residue" evidence="1">
    <location>
        <position position="1"/>
    </location>
</feature>
<comment type="caution">
    <text evidence="1">The sequence shown here is derived from an EMBL/GenBank/DDBJ whole genome shotgun (WGS) entry which is preliminary data.</text>
</comment>
<evidence type="ECO:0000313" key="1">
    <source>
        <dbReference type="EMBL" id="PIK50193.1"/>
    </source>
</evidence>
<sequence length="240" mass="27818">EKFTIQSEEHGGSFLVWDKNDIDTRISEVIFSGCCLDPVSGSPANGSLYLGKLPETENMKFEVKAKMKDGDSCVEYEVAKTVCDQRNRESFGFERDCVKTFSFLTALRPDVRRPLVNEVVIKKAVYKAYCQALGHKEVKADVFWVTVHDVDDKFLKPLREIHVDKPIKELTKGLYKSFIDLSKHETRETRERRETLEDCRQIYRVMQTLVDRHRDCPACSVIYSRLRHEWVCSGLKSELQ</sequence>
<dbReference type="AlphaFoldDB" id="A0A2G8KQA7"/>
<proteinExistence type="predicted"/>
<name>A0A2G8KQA7_STIJA</name>
<keyword evidence="2" id="KW-1185">Reference proteome</keyword>
<evidence type="ECO:0000313" key="2">
    <source>
        <dbReference type="Proteomes" id="UP000230750"/>
    </source>
</evidence>
<organism evidence="1 2">
    <name type="scientific">Stichopus japonicus</name>
    <name type="common">Sea cucumber</name>
    <dbReference type="NCBI Taxonomy" id="307972"/>
    <lineage>
        <taxon>Eukaryota</taxon>
        <taxon>Metazoa</taxon>
        <taxon>Echinodermata</taxon>
        <taxon>Eleutherozoa</taxon>
        <taxon>Echinozoa</taxon>
        <taxon>Holothuroidea</taxon>
        <taxon>Aspidochirotacea</taxon>
        <taxon>Aspidochirotida</taxon>
        <taxon>Stichopodidae</taxon>
        <taxon>Apostichopus</taxon>
    </lineage>
</organism>
<dbReference type="Proteomes" id="UP000230750">
    <property type="component" value="Unassembled WGS sequence"/>
</dbReference>
<protein>
    <submittedName>
        <fullName evidence="1">Uncharacterized protein</fullName>
    </submittedName>
</protein>
<gene>
    <name evidence="1" type="ORF">BSL78_12944</name>
</gene>
<reference evidence="1 2" key="1">
    <citation type="journal article" date="2017" name="PLoS Biol.">
        <title>The sea cucumber genome provides insights into morphological evolution and visceral regeneration.</title>
        <authorList>
            <person name="Zhang X."/>
            <person name="Sun L."/>
            <person name="Yuan J."/>
            <person name="Sun Y."/>
            <person name="Gao Y."/>
            <person name="Zhang L."/>
            <person name="Li S."/>
            <person name="Dai H."/>
            <person name="Hamel J.F."/>
            <person name="Liu C."/>
            <person name="Yu Y."/>
            <person name="Liu S."/>
            <person name="Lin W."/>
            <person name="Guo K."/>
            <person name="Jin S."/>
            <person name="Xu P."/>
            <person name="Storey K.B."/>
            <person name="Huan P."/>
            <person name="Zhang T."/>
            <person name="Zhou Y."/>
            <person name="Zhang J."/>
            <person name="Lin C."/>
            <person name="Li X."/>
            <person name="Xing L."/>
            <person name="Huo D."/>
            <person name="Sun M."/>
            <person name="Wang L."/>
            <person name="Mercier A."/>
            <person name="Li F."/>
            <person name="Yang H."/>
            <person name="Xiang J."/>
        </authorList>
    </citation>
    <scope>NUCLEOTIDE SEQUENCE [LARGE SCALE GENOMIC DNA]</scope>
    <source>
        <strain evidence="1">Shaxun</strain>
        <tissue evidence="1">Muscle</tissue>
    </source>
</reference>